<evidence type="ECO:0000313" key="5">
    <source>
        <dbReference type="EMBL" id="KAK7249651.1"/>
    </source>
</evidence>
<keyword evidence="6" id="KW-1185">Reference proteome</keyword>
<evidence type="ECO:0000256" key="4">
    <source>
        <dbReference type="SAM" id="MobiDB-lite"/>
    </source>
</evidence>
<evidence type="ECO:0000256" key="3">
    <source>
        <dbReference type="ARBA" id="ARBA00023004"/>
    </source>
</evidence>
<evidence type="ECO:0000256" key="2">
    <source>
        <dbReference type="ARBA" id="ARBA00023002"/>
    </source>
</evidence>
<protein>
    <submittedName>
        <fullName evidence="5">Gamma-butyrobetaine dioxygenase</fullName>
    </submittedName>
</protein>
<gene>
    <name evidence="5" type="ORF">SO694_00004230</name>
</gene>
<dbReference type="EMBL" id="JBBJCI010000040">
    <property type="protein sequence ID" value="KAK7249651.1"/>
    <property type="molecule type" value="Genomic_DNA"/>
</dbReference>
<evidence type="ECO:0000256" key="1">
    <source>
        <dbReference type="ARBA" id="ARBA00022723"/>
    </source>
</evidence>
<evidence type="ECO:0000313" key="6">
    <source>
        <dbReference type="Proteomes" id="UP001363151"/>
    </source>
</evidence>
<comment type="caution">
    <text evidence="5">The sequence shown here is derived from an EMBL/GenBank/DDBJ whole genome shotgun (WGS) entry which is preliminary data.</text>
</comment>
<dbReference type="Proteomes" id="UP001363151">
    <property type="component" value="Unassembled WGS sequence"/>
</dbReference>
<dbReference type="Gene3D" id="3.60.130.10">
    <property type="entry name" value="Clavaminate synthase-like"/>
    <property type="match status" value="1"/>
</dbReference>
<proteinExistence type="predicted"/>
<dbReference type="GO" id="GO:0051213">
    <property type="term" value="F:dioxygenase activity"/>
    <property type="evidence" value="ECO:0007669"/>
    <property type="project" value="UniProtKB-KW"/>
</dbReference>
<accession>A0ABR1G8Q7</accession>
<keyword evidence="3" id="KW-0408">Iron</keyword>
<keyword evidence="1" id="KW-0479">Metal-binding</keyword>
<name>A0ABR1G8Q7_AURAN</name>
<dbReference type="Gene3D" id="3.30.2020.30">
    <property type="match status" value="1"/>
</dbReference>
<organism evidence="5 6">
    <name type="scientific">Aureococcus anophagefferens</name>
    <name type="common">Harmful bloom alga</name>
    <dbReference type="NCBI Taxonomy" id="44056"/>
    <lineage>
        <taxon>Eukaryota</taxon>
        <taxon>Sar</taxon>
        <taxon>Stramenopiles</taxon>
        <taxon>Ochrophyta</taxon>
        <taxon>Pelagophyceae</taxon>
        <taxon>Pelagomonadales</taxon>
        <taxon>Pelagomonadaceae</taxon>
        <taxon>Aureococcus</taxon>
    </lineage>
</organism>
<reference evidence="5 6" key="1">
    <citation type="submission" date="2024-03" db="EMBL/GenBank/DDBJ databases">
        <title>Aureococcus anophagefferens CCMP1851 and Kratosvirus quantuckense: Draft genome of a second virus-susceptible host strain in the model system.</title>
        <authorList>
            <person name="Chase E."/>
            <person name="Truchon A.R."/>
            <person name="Schepens W."/>
            <person name="Wilhelm S.W."/>
        </authorList>
    </citation>
    <scope>NUCLEOTIDE SEQUENCE [LARGE SCALE GENOMIC DNA]</scope>
    <source>
        <strain evidence="5 6">CCMP1851</strain>
    </source>
</reference>
<keyword evidence="5" id="KW-0223">Dioxygenase</keyword>
<dbReference type="InterPro" id="IPR042098">
    <property type="entry name" value="TauD-like_sf"/>
</dbReference>
<sequence length="224" mass="23816">MPPLAAVAIAEFSPVAVGDPRRVVAATIRMNRVAVTFGDGAAADFHVAWLYDNAPRCFEPASGQRLLYVDTVPLAPPRRAAAAGGDLEIVRPCGAVDVLAARSSRRARAWPPTARADALERGDGALPAGQLGPREARRRGPRRHVRARARAAPGGPAAFETGRREVPRDGFVVVSGMPNVDGAVADLARRVGPLSHTEIYGDTFRVESTRAVADLARRFNPTSM</sequence>
<keyword evidence="2" id="KW-0560">Oxidoreductase</keyword>
<dbReference type="InterPro" id="IPR038492">
    <property type="entry name" value="GBBH-like_N_sf"/>
</dbReference>
<feature type="region of interest" description="Disordered" evidence="4">
    <location>
        <begin position="120"/>
        <end position="142"/>
    </location>
</feature>